<proteinExistence type="predicted"/>
<sequence>MDLHLRHYSNNTLPRSLTPEIPARSHPPSPPPITIPASIPPIFPIPTTQPFTTIPIPTPIFTDTTTTTTTTGAHSTAPNPPLLQNPYLPLNPLKQLIFLAARTWNLIPRISSDDDDDEPVTKRHLKAVNKKLDQLLSSSSSGAYSEAALKAFATLSTAAKAIEASTSQCQQASLVVDASTKECKEATAKFDKVVSEAHLFLDSLQVAAAKNAQTFNASVENLQRSLQSERSNLEAARQAIESANETLHAIVNDRLTQLEAELAVENRIMDELDRRTSQLKMQNHKLRTATVEVNDLKSEKEVIWSSVADVHSILLHLIEAHDPIITITIRCHLADKLRPALDILSRIEGVSVTGVTTQPPFGPKPSTEPKGNEASFSNKEKKKKKIGKDNTDNEDDVYVENPKNPFQKVKPSEKEMEESYNKQKVELE</sequence>
<feature type="compositionally biased region" description="Basic and acidic residues" evidence="2">
    <location>
        <begin position="410"/>
        <end position="428"/>
    </location>
</feature>
<feature type="region of interest" description="Disordered" evidence="2">
    <location>
        <begin position="1"/>
        <end position="31"/>
    </location>
</feature>
<accession>A0A9R1WTT8</accession>
<dbReference type="Proteomes" id="UP000235145">
    <property type="component" value="Unassembled WGS sequence"/>
</dbReference>
<reference evidence="3 4" key="1">
    <citation type="journal article" date="2017" name="Nat. Commun.">
        <title>Genome assembly with in vitro proximity ligation data and whole-genome triplication in lettuce.</title>
        <authorList>
            <person name="Reyes-Chin-Wo S."/>
            <person name="Wang Z."/>
            <person name="Yang X."/>
            <person name="Kozik A."/>
            <person name="Arikit S."/>
            <person name="Song C."/>
            <person name="Xia L."/>
            <person name="Froenicke L."/>
            <person name="Lavelle D.O."/>
            <person name="Truco M.J."/>
            <person name="Xia R."/>
            <person name="Zhu S."/>
            <person name="Xu C."/>
            <person name="Xu H."/>
            <person name="Xu X."/>
            <person name="Cox K."/>
            <person name="Korf I."/>
            <person name="Meyers B.C."/>
            <person name="Michelmore R.W."/>
        </authorList>
    </citation>
    <scope>NUCLEOTIDE SEQUENCE [LARGE SCALE GENOMIC DNA]</scope>
    <source>
        <strain evidence="4">cv. Salinas</strain>
        <tissue evidence="3">Seedlings</tissue>
    </source>
</reference>
<gene>
    <name evidence="3" type="ORF">LSAT_V11C900455370</name>
</gene>
<name>A0A9R1WTT8_LACSA</name>
<feature type="coiled-coil region" evidence="1">
    <location>
        <begin position="216"/>
        <end position="299"/>
    </location>
</feature>
<dbReference type="EMBL" id="NBSK02000009">
    <property type="protein sequence ID" value="KAJ0186294.1"/>
    <property type="molecule type" value="Genomic_DNA"/>
</dbReference>
<feature type="region of interest" description="Disordered" evidence="2">
    <location>
        <begin position="354"/>
        <end position="428"/>
    </location>
</feature>
<evidence type="ECO:0000313" key="3">
    <source>
        <dbReference type="EMBL" id="KAJ0186294.1"/>
    </source>
</evidence>
<evidence type="ECO:0000256" key="2">
    <source>
        <dbReference type="SAM" id="MobiDB-lite"/>
    </source>
</evidence>
<evidence type="ECO:0000256" key="1">
    <source>
        <dbReference type="SAM" id="Coils"/>
    </source>
</evidence>
<evidence type="ECO:0000313" key="4">
    <source>
        <dbReference type="Proteomes" id="UP000235145"/>
    </source>
</evidence>
<comment type="caution">
    <text evidence="3">The sequence shown here is derived from an EMBL/GenBank/DDBJ whole genome shotgun (WGS) entry which is preliminary data.</text>
</comment>
<dbReference type="AlphaFoldDB" id="A0A9R1WTT8"/>
<organism evidence="3 4">
    <name type="scientific">Lactuca sativa</name>
    <name type="common">Garden lettuce</name>
    <dbReference type="NCBI Taxonomy" id="4236"/>
    <lineage>
        <taxon>Eukaryota</taxon>
        <taxon>Viridiplantae</taxon>
        <taxon>Streptophyta</taxon>
        <taxon>Embryophyta</taxon>
        <taxon>Tracheophyta</taxon>
        <taxon>Spermatophyta</taxon>
        <taxon>Magnoliopsida</taxon>
        <taxon>eudicotyledons</taxon>
        <taxon>Gunneridae</taxon>
        <taxon>Pentapetalae</taxon>
        <taxon>asterids</taxon>
        <taxon>campanulids</taxon>
        <taxon>Asterales</taxon>
        <taxon>Asteraceae</taxon>
        <taxon>Cichorioideae</taxon>
        <taxon>Cichorieae</taxon>
        <taxon>Lactucinae</taxon>
        <taxon>Lactuca</taxon>
    </lineage>
</organism>
<protein>
    <submittedName>
        <fullName evidence="3">Uncharacterized protein</fullName>
    </submittedName>
</protein>
<keyword evidence="4" id="KW-1185">Reference proteome</keyword>
<keyword evidence="1" id="KW-0175">Coiled coil</keyword>